<protein>
    <recommendedName>
        <fullName evidence="6">U3 small nucleolar RNA-associated protein 11</fullName>
        <shortName evidence="6">U3 snoRNA-associated protein 11</shortName>
    </recommendedName>
</protein>
<dbReference type="EMBL" id="JAGPXD010000002">
    <property type="protein sequence ID" value="KAH7368528.1"/>
    <property type="molecule type" value="Genomic_DNA"/>
</dbReference>
<dbReference type="AlphaFoldDB" id="A0A8K0TLG1"/>
<dbReference type="Pfam" id="PF03998">
    <property type="entry name" value="Utp11"/>
    <property type="match status" value="1"/>
</dbReference>
<keyword evidence="7" id="KW-0175">Coiled coil</keyword>
<comment type="subcellular location">
    <subcellularLocation>
        <location evidence="2 6">Nucleus</location>
        <location evidence="2 6">Nucleolus</location>
    </subcellularLocation>
</comment>
<evidence type="ECO:0000256" key="8">
    <source>
        <dbReference type="SAM" id="MobiDB-lite"/>
    </source>
</evidence>
<feature type="region of interest" description="Disordered" evidence="8">
    <location>
        <begin position="65"/>
        <end position="89"/>
    </location>
</feature>
<feature type="region of interest" description="Disordered" evidence="8">
    <location>
        <begin position="245"/>
        <end position="271"/>
    </location>
</feature>
<evidence type="ECO:0000256" key="1">
    <source>
        <dbReference type="ARBA" id="ARBA00004099"/>
    </source>
</evidence>
<feature type="compositionally biased region" description="Basic and acidic residues" evidence="8">
    <location>
        <begin position="73"/>
        <end position="82"/>
    </location>
</feature>
<evidence type="ECO:0000256" key="6">
    <source>
        <dbReference type="PIRNR" id="PIRNR015952"/>
    </source>
</evidence>
<dbReference type="InterPro" id="IPR007144">
    <property type="entry name" value="SSU_processome_Utp11"/>
</dbReference>
<evidence type="ECO:0000313" key="9">
    <source>
        <dbReference type="EMBL" id="KAH7368528.1"/>
    </source>
</evidence>
<organism evidence="9 10">
    <name type="scientific">Plectosphaerella cucumerina</name>
    <dbReference type="NCBI Taxonomy" id="40658"/>
    <lineage>
        <taxon>Eukaryota</taxon>
        <taxon>Fungi</taxon>
        <taxon>Dikarya</taxon>
        <taxon>Ascomycota</taxon>
        <taxon>Pezizomycotina</taxon>
        <taxon>Sordariomycetes</taxon>
        <taxon>Hypocreomycetidae</taxon>
        <taxon>Glomerellales</taxon>
        <taxon>Plectosphaerellaceae</taxon>
        <taxon>Plectosphaerella</taxon>
    </lineage>
</organism>
<keyword evidence="4 6" id="KW-0698">rRNA processing</keyword>
<name>A0A8K0TLG1_9PEZI</name>
<feature type="region of interest" description="Disordered" evidence="8">
    <location>
        <begin position="167"/>
        <end position="211"/>
    </location>
</feature>
<evidence type="ECO:0000256" key="5">
    <source>
        <dbReference type="ARBA" id="ARBA00023242"/>
    </source>
</evidence>
<evidence type="ECO:0000256" key="4">
    <source>
        <dbReference type="ARBA" id="ARBA00022552"/>
    </source>
</evidence>
<gene>
    <name evidence="9" type="ORF">B0T11DRAFT_65051</name>
</gene>
<feature type="region of interest" description="Disordered" evidence="8">
    <location>
        <begin position="1"/>
        <end position="24"/>
    </location>
</feature>
<keyword evidence="5 6" id="KW-0539">Nucleus</keyword>
<evidence type="ECO:0000313" key="10">
    <source>
        <dbReference type="Proteomes" id="UP000813385"/>
    </source>
</evidence>
<feature type="compositionally biased region" description="Basic residues" evidence="8">
    <location>
        <begin position="260"/>
        <end position="271"/>
    </location>
</feature>
<evidence type="ECO:0000256" key="2">
    <source>
        <dbReference type="ARBA" id="ARBA00004604"/>
    </source>
</evidence>
<dbReference type="PANTHER" id="PTHR12838">
    <property type="entry name" value="U3 SMALL NUCLEOLAR RNA-ASSOCIATED PROTEIN 11"/>
    <property type="match status" value="1"/>
</dbReference>
<dbReference type="Proteomes" id="UP000813385">
    <property type="component" value="Unassembled WGS sequence"/>
</dbReference>
<evidence type="ECO:0000256" key="7">
    <source>
        <dbReference type="SAM" id="Coils"/>
    </source>
</evidence>
<evidence type="ECO:0000256" key="3">
    <source>
        <dbReference type="ARBA" id="ARBA00008105"/>
    </source>
</evidence>
<feature type="compositionally biased region" description="Low complexity" evidence="8">
    <location>
        <begin position="246"/>
        <end position="259"/>
    </location>
</feature>
<reference evidence="9" key="1">
    <citation type="journal article" date="2021" name="Nat. Commun.">
        <title>Genetic determinants of endophytism in the Arabidopsis root mycobiome.</title>
        <authorList>
            <person name="Mesny F."/>
            <person name="Miyauchi S."/>
            <person name="Thiergart T."/>
            <person name="Pickel B."/>
            <person name="Atanasova L."/>
            <person name="Karlsson M."/>
            <person name="Huettel B."/>
            <person name="Barry K.W."/>
            <person name="Haridas S."/>
            <person name="Chen C."/>
            <person name="Bauer D."/>
            <person name="Andreopoulos W."/>
            <person name="Pangilinan J."/>
            <person name="LaButti K."/>
            <person name="Riley R."/>
            <person name="Lipzen A."/>
            <person name="Clum A."/>
            <person name="Drula E."/>
            <person name="Henrissat B."/>
            <person name="Kohler A."/>
            <person name="Grigoriev I.V."/>
            <person name="Martin F.M."/>
            <person name="Hacquard S."/>
        </authorList>
    </citation>
    <scope>NUCLEOTIDE SEQUENCE</scope>
    <source>
        <strain evidence="9">MPI-CAGE-AT-0016</strain>
    </source>
</reference>
<comment type="caution">
    <text evidence="9">The sequence shown here is derived from an EMBL/GenBank/DDBJ whole genome shotgun (WGS) entry which is preliminary data.</text>
</comment>
<dbReference type="GO" id="GO:0006364">
    <property type="term" value="P:rRNA processing"/>
    <property type="evidence" value="ECO:0007669"/>
    <property type="project" value="UniProtKB-UniRule"/>
</dbReference>
<keyword evidence="10" id="KW-1185">Reference proteome</keyword>
<dbReference type="PIRSF" id="PIRSF015952">
    <property type="entry name" value="U3snoRNP11"/>
    <property type="match status" value="1"/>
</dbReference>
<comment type="subunit">
    <text evidence="6">Component of the ribosomal small subunit (SSU) processome.</text>
</comment>
<proteinExistence type="inferred from homology"/>
<feature type="coiled-coil region" evidence="7">
    <location>
        <begin position="31"/>
        <end position="61"/>
    </location>
</feature>
<feature type="compositionally biased region" description="Basic and acidic residues" evidence="8">
    <location>
        <begin position="15"/>
        <end position="24"/>
    </location>
</feature>
<dbReference type="GO" id="GO:0032040">
    <property type="term" value="C:small-subunit processome"/>
    <property type="evidence" value="ECO:0007669"/>
    <property type="project" value="UniProtKB-UniRule"/>
</dbReference>
<dbReference type="PANTHER" id="PTHR12838:SF0">
    <property type="entry name" value="U3 SMALL NUCLEOLAR RNA-ASSOCIATED PROTEIN 11-RELATED"/>
    <property type="match status" value="1"/>
</dbReference>
<comment type="function">
    <text evidence="1 6">Involved in nucleolar processing of pre-18S ribosomal RNA.</text>
</comment>
<feature type="compositionally biased region" description="Basic and acidic residues" evidence="8">
    <location>
        <begin position="195"/>
        <end position="211"/>
    </location>
</feature>
<accession>A0A8K0TLG1</accession>
<sequence length="271" mass="31142">MSSMRNAVQRRSHRERAQPVERKRLGLLEKHKDYKLRAQDHNRKKEKLKALRQKAADRNEDEFYFGMLSRDGPGSRHSDGKRWKGTVAGDRGNRSLDVDVVRLLKTQDVGYVRTMRSVTAKQVLKLREQVVFASEGMPVEEEDDDDEEFDFGAGPVTARAKKIVFVERGEEVPAQEEDDEDELDHEEEEAAAEFKGFEDRVDGESEAEEKLRRERNLARLKRELAEAEKKLKALTTAERELEVQQAKMAKTATSGGTTKTGKKIMVRTRKR</sequence>
<comment type="similarity">
    <text evidence="3 6">Belongs to the UTP11 family.</text>
</comment>
<feature type="compositionally biased region" description="Acidic residues" evidence="8">
    <location>
        <begin position="173"/>
        <end position="191"/>
    </location>
</feature>
<dbReference type="OrthoDB" id="29058at2759"/>